<evidence type="ECO:0000313" key="3">
    <source>
        <dbReference type="EMBL" id="HIU38671.1"/>
    </source>
</evidence>
<dbReference type="PANTHER" id="PTHR46268:SF6">
    <property type="entry name" value="UNIVERSAL STRESS PROTEIN UP12"/>
    <property type="match status" value="1"/>
</dbReference>
<comment type="caution">
    <text evidence="3">The sequence shown here is derived from an EMBL/GenBank/DDBJ whole genome shotgun (WGS) entry which is preliminary data.</text>
</comment>
<dbReference type="EMBL" id="DVMS01000095">
    <property type="protein sequence ID" value="HIU38671.1"/>
    <property type="molecule type" value="Genomic_DNA"/>
</dbReference>
<evidence type="ECO:0000259" key="2">
    <source>
        <dbReference type="Pfam" id="PF00582"/>
    </source>
</evidence>
<dbReference type="Pfam" id="PF00582">
    <property type="entry name" value="Usp"/>
    <property type="match status" value="1"/>
</dbReference>
<dbReference type="PANTHER" id="PTHR46268">
    <property type="entry name" value="STRESS RESPONSE PROTEIN NHAX"/>
    <property type="match status" value="1"/>
</dbReference>
<dbReference type="PRINTS" id="PR01438">
    <property type="entry name" value="UNVRSLSTRESS"/>
</dbReference>
<name>A0A9D1IL90_9BACT</name>
<comment type="similarity">
    <text evidence="1">Belongs to the universal stress protein A family.</text>
</comment>
<reference evidence="3" key="2">
    <citation type="journal article" date="2021" name="PeerJ">
        <title>Extensive microbial diversity within the chicken gut microbiome revealed by metagenomics and culture.</title>
        <authorList>
            <person name="Gilroy R."/>
            <person name="Ravi A."/>
            <person name="Getino M."/>
            <person name="Pursley I."/>
            <person name="Horton D.L."/>
            <person name="Alikhan N.F."/>
            <person name="Baker D."/>
            <person name="Gharbi K."/>
            <person name="Hall N."/>
            <person name="Watson M."/>
            <person name="Adriaenssens E.M."/>
            <person name="Foster-Nyarko E."/>
            <person name="Jarju S."/>
            <person name="Secka A."/>
            <person name="Antonio M."/>
            <person name="Oren A."/>
            <person name="Chaudhuri R.R."/>
            <person name="La Ragione R."/>
            <person name="Hildebrand F."/>
            <person name="Pallen M.J."/>
        </authorList>
    </citation>
    <scope>NUCLEOTIDE SEQUENCE</scope>
    <source>
        <strain evidence="3">17073</strain>
    </source>
</reference>
<proteinExistence type="inferred from homology"/>
<dbReference type="SUPFAM" id="SSF52402">
    <property type="entry name" value="Adenine nucleotide alpha hydrolases-like"/>
    <property type="match status" value="2"/>
</dbReference>
<accession>A0A9D1IL90</accession>
<dbReference type="InterPro" id="IPR006016">
    <property type="entry name" value="UspA"/>
</dbReference>
<organism evidence="3 4">
    <name type="scientific">Candidatus Limisoma intestinavium</name>
    <dbReference type="NCBI Taxonomy" id="2840856"/>
    <lineage>
        <taxon>Bacteria</taxon>
        <taxon>Pseudomonadati</taxon>
        <taxon>Bacteroidota</taxon>
        <taxon>Bacteroidia</taxon>
        <taxon>Bacteroidales</taxon>
        <taxon>Candidatus Limisoma</taxon>
    </lineage>
</organism>
<sequence length="356" mass="40384">MAGEELLTLTIQPYEKAIILKSVLEREGIEVVVGNVSQRQPLISSGVRLRIHERDLPKALSLLETTAKDRQSKGEILIPVDFSDYSAKACLVGFGIAHAEKRPVVVLHSYMGQYFSGSLPLDVKLRKENSGKEVEAHRQMAEFEERLKQIVSPEILSAVEYRCEVVEGIPEDAILEYAKQSGPELIVMGTRGKHKKEEDLIGSVTAEVLDSVAYPLLAIPEGFVVNETVEKRNIVFYSNLEQSDLMSLDVLMRKFKGVRVFIAHVKSGHEKFVDERLEALGLYCRHQYADSEFLIRKFTEPCFLDEFEQCLIDDKIELVVIPNKKRNIFTRLFSPSIAHRIMFHTDIPMLVVPTKK</sequence>
<dbReference type="InterPro" id="IPR006015">
    <property type="entry name" value="Universal_stress_UspA"/>
</dbReference>
<reference evidence="3" key="1">
    <citation type="submission" date="2020-10" db="EMBL/GenBank/DDBJ databases">
        <authorList>
            <person name="Gilroy R."/>
        </authorList>
    </citation>
    <scope>NUCLEOTIDE SEQUENCE</scope>
    <source>
        <strain evidence="3">17073</strain>
    </source>
</reference>
<dbReference type="Proteomes" id="UP000824076">
    <property type="component" value="Unassembled WGS sequence"/>
</dbReference>
<gene>
    <name evidence="3" type="ORF">IAD18_03270</name>
</gene>
<protein>
    <submittedName>
        <fullName evidence="3">Universal stress protein</fullName>
    </submittedName>
</protein>
<evidence type="ECO:0000313" key="4">
    <source>
        <dbReference type="Proteomes" id="UP000824076"/>
    </source>
</evidence>
<evidence type="ECO:0000256" key="1">
    <source>
        <dbReference type="ARBA" id="ARBA00008791"/>
    </source>
</evidence>
<dbReference type="AlphaFoldDB" id="A0A9D1IL90"/>
<feature type="domain" description="UspA" evidence="2">
    <location>
        <begin position="76"/>
        <end position="220"/>
    </location>
</feature>
<dbReference type="CDD" id="cd00293">
    <property type="entry name" value="USP-like"/>
    <property type="match status" value="1"/>
</dbReference>
<dbReference type="Gene3D" id="3.40.50.12370">
    <property type="match status" value="1"/>
</dbReference>